<feature type="domain" description="Glycosyltransferase family 28 N-terminal" evidence="11">
    <location>
        <begin position="7"/>
        <end position="146"/>
    </location>
</feature>
<evidence type="ECO:0000313" key="13">
    <source>
        <dbReference type="EMBL" id="PZE18566.1"/>
    </source>
</evidence>
<dbReference type="EMBL" id="QKSB01000001">
    <property type="protein sequence ID" value="PZE18566.1"/>
    <property type="molecule type" value="Genomic_DNA"/>
</dbReference>
<keyword evidence="4 10" id="KW-0808">Transferase</keyword>
<feature type="binding site" evidence="10">
    <location>
        <position position="300"/>
    </location>
    <ligand>
        <name>UDP-N-acetyl-alpha-D-glucosamine</name>
        <dbReference type="ChEBI" id="CHEBI:57705"/>
    </ligand>
</feature>
<dbReference type="Pfam" id="PF04101">
    <property type="entry name" value="Glyco_tran_28_C"/>
    <property type="match status" value="1"/>
</dbReference>
<comment type="pathway">
    <text evidence="10">Cell wall biogenesis; peptidoglycan biosynthesis.</text>
</comment>
<dbReference type="Proteomes" id="UP000249248">
    <property type="component" value="Unassembled WGS sequence"/>
</dbReference>
<dbReference type="Pfam" id="PF03033">
    <property type="entry name" value="Glyco_transf_28"/>
    <property type="match status" value="1"/>
</dbReference>
<name>A0A2W1NL38_9FLAO</name>
<dbReference type="GO" id="GO:0071555">
    <property type="term" value="P:cell wall organization"/>
    <property type="evidence" value="ECO:0007669"/>
    <property type="project" value="UniProtKB-KW"/>
</dbReference>
<evidence type="ECO:0000256" key="3">
    <source>
        <dbReference type="ARBA" id="ARBA00022676"/>
    </source>
</evidence>
<dbReference type="GO" id="GO:0009252">
    <property type="term" value="P:peptidoglycan biosynthetic process"/>
    <property type="evidence" value="ECO:0007669"/>
    <property type="project" value="UniProtKB-UniRule"/>
</dbReference>
<feature type="binding site" evidence="10">
    <location>
        <position position="169"/>
    </location>
    <ligand>
        <name>UDP-N-acetyl-alpha-D-glucosamine</name>
        <dbReference type="ChEBI" id="CHEBI:57705"/>
    </ligand>
</feature>
<keyword evidence="14" id="KW-1185">Reference proteome</keyword>
<keyword evidence="6 10" id="KW-0573">Peptidoglycan synthesis</keyword>
<proteinExistence type="inferred from homology"/>
<dbReference type="CDD" id="cd03785">
    <property type="entry name" value="GT28_MurG"/>
    <property type="match status" value="1"/>
</dbReference>
<comment type="catalytic activity">
    <reaction evidence="10">
        <text>di-trans,octa-cis-undecaprenyl diphospho-N-acetyl-alpha-D-muramoyl-L-alanyl-D-glutamyl-meso-2,6-diaminopimeloyl-D-alanyl-D-alanine + UDP-N-acetyl-alpha-D-glucosamine = di-trans,octa-cis-undecaprenyl diphospho-[N-acetyl-alpha-D-glucosaminyl-(1-&gt;4)]-N-acetyl-alpha-D-muramoyl-L-alanyl-D-glutamyl-meso-2,6-diaminopimeloyl-D-alanyl-D-alanine + UDP + H(+)</text>
        <dbReference type="Rhea" id="RHEA:31227"/>
        <dbReference type="ChEBI" id="CHEBI:15378"/>
        <dbReference type="ChEBI" id="CHEBI:57705"/>
        <dbReference type="ChEBI" id="CHEBI:58223"/>
        <dbReference type="ChEBI" id="CHEBI:61387"/>
        <dbReference type="ChEBI" id="CHEBI:61388"/>
        <dbReference type="EC" id="2.4.1.227"/>
    </reaction>
</comment>
<feature type="binding site" evidence="10">
    <location>
        <begin position="14"/>
        <end position="16"/>
    </location>
    <ligand>
        <name>UDP-N-acetyl-alpha-D-glucosamine</name>
        <dbReference type="ChEBI" id="CHEBI:57705"/>
    </ligand>
</feature>
<dbReference type="PANTHER" id="PTHR21015">
    <property type="entry name" value="UDP-N-ACETYLGLUCOSAMINE--N-ACETYLMURAMYL-(PENTAPEPTIDE) PYROPHOSPHORYL-UNDECAPRENOL N-ACETYLGLUCOSAMINE TRANSFERASE 1"/>
    <property type="match status" value="1"/>
</dbReference>
<evidence type="ECO:0000259" key="12">
    <source>
        <dbReference type="Pfam" id="PF04101"/>
    </source>
</evidence>
<comment type="function">
    <text evidence="10">Cell wall formation. Catalyzes the transfer of a GlcNAc subunit on undecaprenyl-pyrophosphoryl-MurNAc-pentapeptide (lipid intermediate I) to form undecaprenyl-pyrophosphoryl-MurNAc-(pentapeptide)GlcNAc (lipid intermediate II).</text>
</comment>
<keyword evidence="9 10" id="KW-0961">Cell wall biogenesis/degradation</keyword>
<evidence type="ECO:0000259" key="11">
    <source>
        <dbReference type="Pfam" id="PF03033"/>
    </source>
</evidence>
<dbReference type="GO" id="GO:0051991">
    <property type="term" value="F:UDP-N-acetyl-D-glucosamine:N-acetylmuramoyl-L-alanyl-D-glutamyl-meso-2,6-diaminopimelyl-D-alanyl-D-alanine-diphosphoundecaprenol 4-beta-N-acetylglucosaminlytransferase activity"/>
    <property type="evidence" value="ECO:0007669"/>
    <property type="project" value="RHEA"/>
</dbReference>
<dbReference type="UniPathway" id="UPA00219"/>
<organism evidence="13 14">
    <name type="scientific">Putridiphycobacter roseus</name>
    <dbReference type="NCBI Taxonomy" id="2219161"/>
    <lineage>
        <taxon>Bacteria</taxon>
        <taxon>Pseudomonadati</taxon>
        <taxon>Bacteroidota</taxon>
        <taxon>Flavobacteriia</taxon>
        <taxon>Flavobacteriales</taxon>
        <taxon>Crocinitomicaceae</taxon>
        <taxon>Putridiphycobacter</taxon>
    </lineage>
</organism>
<gene>
    <name evidence="10 13" type="primary">murG</name>
    <name evidence="13" type="ORF">DNU06_01665</name>
</gene>
<feature type="binding site" evidence="10">
    <location>
        <position position="128"/>
    </location>
    <ligand>
        <name>UDP-N-acetyl-alpha-D-glucosamine</name>
        <dbReference type="ChEBI" id="CHEBI:57705"/>
    </ligand>
</feature>
<comment type="similarity">
    <text evidence="10">Belongs to the glycosyltransferase 28 family. MurG subfamily.</text>
</comment>
<dbReference type="SUPFAM" id="SSF53756">
    <property type="entry name" value="UDP-Glycosyltransferase/glycogen phosphorylase"/>
    <property type="match status" value="1"/>
</dbReference>
<evidence type="ECO:0000256" key="6">
    <source>
        <dbReference type="ARBA" id="ARBA00022984"/>
    </source>
</evidence>
<feature type="domain" description="Glycosyl transferase family 28 C-terminal" evidence="12">
    <location>
        <begin position="194"/>
        <end position="348"/>
    </location>
</feature>
<dbReference type="AlphaFoldDB" id="A0A2W1NL38"/>
<dbReference type="GO" id="GO:0005975">
    <property type="term" value="P:carbohydrate metabolic process"/>
    <property type="evidence" value="ECO:0007669"/>
    <property type="project" value="InterPro"/>
</dbReference>
<comment type="caution">
    <text evidence="10">Lacks conserved residue(s) required for the propagation of feature annotation.</text>
</comment>
<dbReference type="NCBIfam" id="TIGR01133">
    <property type="entry name" value="murG"/>
    <property type="match status" value="1"/>
</dbReference>
<keyword evidence="3 10" id="KW-0328">Glycosyltransferase</keyword>
<keyword evidence="8 10" id="KW-0131">Cell cycle</keyword>
<keyword evidence="5 10" id="KW-0133">Cell shape</keyword>
<dbReference type="RefSeq" id="WP_111061467.1">
    <property type="nucleotide sequence ID" value="NZ_JBHUCU010000007.1"/>
</dbReference>
<evidence type="ECO:0000313" key="14">
    <source>
        <dbReference type="Proteomes" id="UP000249248"/>
    </source>
</evidence>
<keyword evidence="2 10" id="KW-0132">Cell division</keyword>
<evidence type="ECO:0000256" key="7">
    <source>
        <dbReference type="ARBA" id="ARBA00023136"/>
    </source>
</evidence>
<reference evidence="13 14" key="1">
    <citation type="submission" date="2018-06" db="EMBL/GenBank/DDBJ databases">
        <title>The draft genome sequence of Crocinitomix sp. SM1701.</title>
        <authorList>
            <person name="Zhang X."/>
        </authorList>
    </citation>
    <scope>NUCLEOTIDE SEQUENCE [LARGE SCALE GENOMIC DNA]</scope>
    <source>
        <strain evidence="13 14">SM1701</strain>
    </source>
</reference>
<dbReference type="EC" id="2.4.1.227" evidence="10"/>
<feature type="binding site" evidence="10">
    <location>
        <position position="201"/>
    </location>
    <ligand>
        <name>UDP-N-acetyl-alpha-D-glucosamine</name>
        <dbReference type="ChEBI" id="CHEBI:57705"/>
    </ligand>
</feature>
<dbReference type="GO" id="GO:0005886">
    <property type="term" value="C:plasma membrane"/>
    <property type="evidence" value="ECO:0007669"/>
    <property type="project" value="UniProtKB-SubCell"/>
</dbReference>
<dbReference type="GO" id="GO:0008360">
    <property type="term" value="P:regulation of cell shape"/>
    <property type="evidence" value="ECO:0007669"/>
    <property type="project" value="UniProtKB-KW"/>
</dbReference>
<dbReference type="GO" id="GO:0050511">
    <property type="term" value="F:undecaprenyldiphospho-muramoylpentapeptide beta-N-acetylglucosaminyltransferase activity"/>
    <property type="evidence" value="ECO:0007669"/>
    <property type="project" value="UniProtKB-UniRule"/>
</dbReference>
<evidence type="ECO:0000256" key="5">
    <source>
        <dbReference type="ARBA" id="ARBA00022960"/>
    </source>
</evidence>
<dbReference type="HAMAP" id="MF_00033">
    <property type="entry name" value="MurG"/>
    <property type="match status" value="1"/>
</dbReference>
<comment type="subcellular location">
    <subcellularLocation>
        <location evidence="10">Cell membrane</location>
        <topology evidence="10">Peripheral membrane protein</topology>
        <orientation evidence="10">Cytoplasmic side</orientation>
    </subcellularLocation>
</comment>
<dbReference type="GO" id="GO:0051301">
    <property type="term" value="P:cell division"/>
    <property type="evidence" value="ECO:0007669"/>
    <property type="project" value="UniProtKB-KW"/>
</dbReference>
<sequence length="367" mass="40143">MTKLKKVIISGGGTGGHIFPAIAIANEIQAKYPNAEILFVGAEGKMEMEKVPQAGYQIIGLPIRGLQRKLTLENLKFPFKLMASLFKAKKIVKTFQPDVAIGVGGYASAAIVRVAAKKGVPTLVQEQNSFPGITNKWLAKKAKKICVAYDGLERFFPKEKIVKTGNPVRNHVVDIKGKKEKGIRHFGLLPNKKTVLVIGGSLGAGTINNSLSQRIQELLDADMQVIWQCGKFYFENLKPLRTKLDSKQVYLNDFIFEMDLAYAAADYIVSRAGAMSVSELCLVGKPTILVPSPNVSEDHQTKNAMALVQQNAALLVKDSDAVSALIPKIMELNKDFKLQESLSENILKLGVADAPARILNEIEKIVS</sequence>
<keyword evidence="1 10" id="KW-1003">Cell membrane</keyword>
<dbReference type="InterPro" id="IPR004276">
    <property type="entry name" value="GlycoTrans_28_N"/>
</dbReference>
<keyword evidence="7 10" id="KW-0472">Membrane</keyword>
<feature type="binding site" evidence="10">
    <location>
        <position position="255"/>
    </location>
    <ligand>
        <name>UDP-N-acetyl-alpha-D-glucosamine</name>
        <dbReference type="ChEBI" id="CHEBI:57705"/>
    </ligand>
</feature>
<accession>A0A2W1NL38</accession>
<evidence type="ECO:0000256" key="8">
    <source>
        <dbReference type="ARBA" id="ARBA00023306"/>
    </source>
</evidence>
<dbReference type="PANTHER" id="PTHR21015:SF22">
    <property type="entry name" value="GLYCOSYLTRANSFERASE"/>
    <property type="match status" value="1"/>
</dbReference>
<dbReference type="Gene3D" id="3.40.50.2000">
    <property type="entry name" value="Glycogen Phosphorylase B"/>
    <property type="match status" value="2"/>
</dbReference>
<evidence type="ECO:0000256" key="2">
    <source>
        <dbReference type="ARBA" id="ARBA00022618"/>
    </source>
</evidence>
<dbReference type="InterPro" id="IPR006009">
    <property type="entry name" value="GlcNAc_MurG"/>
</dbReference>
<evidence type="ECO:0000256" key="1">
    <source>
        <dbReference type="ARBA" id="ARBA00022475"/>
    </source>
</evidence>
<dbReference type="InterPro" id="IPR007235">
    <property type="entry name" value="Glyco_trans_28_C"/>
</dbReference>
<evidence type="ECO:0000256" key="10">
    <source>
        <dbReference type="HAMAP-Rule" id="MF_00033"/>
    </source>
</evidence>
<dbReference type="OrthoDB" id="9808936at2"/>
<evidence type="ECO:0000256" key="4">
    <source>
        <dbReference type="ARBA" id="ARBA00022679"/>
    </source>
</evidence>
<evidence type="ECO:0000256" key="9">
    <source>
        <dbReference type="ARBA" id="ARBA00023316"/>
    </source>
</evidence>
<protein>
    <recommendedName>
        <fullName evidence="10">UDP-N-acetylglucosamine--N-acetylmuramyl-(pentapeptide) pyrophosphoryl-undecaprenol N-acetylglucosamine transferase</fullName>
        <ecNumber evidence="10">2.4.1.227</ecNumber>
    </recommendedName>
    <alternativeName>
        <fullName evidence="10">Undecaprenyl-PP-MurNAc-pentapeptide-UDPGlcNAc GlcNAc transferase</fullName>
    </alternativeName>
</protein>
<comment type="caution">
    <text evidence="13">The sequence shown here is derived from an EMBL/GenBank/DDBJ whole genome shotgun (WGS) entry which is preliminary data.</text>
</comment>